<dbReference type="PANTHER" id="PTHR42883">
    <property type="entry name" value="GLUCOSE-1-PHOSPHATE THYMIDYLTRANSFERASE"/>
    <property type="match status" value="1"/>
</dbReference>
<dbReference type="EMBL" id="NTSO01000035">
    <property type="protein sequence ID" value="PFF40810.1"/>
    <property type="molecule type" value="Genomic_DNA"/>
</dbReference>
<dbReference type="InterPro" id="IPR029044">
    <property type="entry name" value="Nucleotide-diphossugar_trans"/>
</dbReference>
<dbReference type="GO" id="GO:0016779">
    <property type="term" value="F:nucleotidyltransferase activity"/>
    <property type="evidence" value="ECO:0007669"/>
    <property type="project" value="UniProtKB-ARBA"/>
</dbReference>
<evidence type="ECO:0000313" key="3">
    <source>
        <dbReference type="Proteomes" id="UP000220210"/>
    </source>
</evidence>
<proteinExistence type="predicted"/>
<feature type="domain" description="MobA-like NTP transferase" evidence="1">
    <location>
        <begin position="9"/>
        <end position="121"/>
    </location>
</feature>
<dbReference type="Pfam" id="PF12804">
    <property type="entry name" value="NTP_transf_3"/>
    <property type="match status" value="1"/>
</dbReference>
<sequence>MTDTIIKQAVILAAGQGSRMNVTDDVSFSKAMAPILNKPLVTFIIDAILNAGINEIVIVKKDNDRTIENIVHHYGNQDVRFTFISDDIKNGSLTSFYFVKEAVEYPFLLVDCDLILNANKFPSALKYAVEKYEDENKLFGLVSVVSNPIKTDKKMLRVANGKALEFNKKGFEDGRIGGMIYIFFSNPFLHCKHIIDDGVTSFAFFFNRLILAENFGVMEVEKLWDVDTLEDIKLTENLLLGGIL</sequence>
<name>A0A9X6ZC18_BACCE</name>
<organism evidence="2 3">
    <name type="scientific">Bacillus cereus</name>
    <dbReference type="NCBI Taxonomy" id="1396"/>
    <lineage>
        <taxon>Bacteria</taxon>
        <taxon>Bacillati</taxon>
        <taxon>Bacillota</taxon>
        <taxon>Bacilli</taxon>
        <taxon>Bacillales</taxon>
        <taxon>Bacillaceae</taxon>
        <taxon>Bacillus</taxon>
        <taxon>Bacillus cereus group</taxon>
    </lineage>
</organism>
<gene>
    <name evidence="2" type="ORF">CN357_32805</name>
</gene>
<dbReference type="InterPro" id="IPR025877">
    <property type="entry name" value="MobA-like_NTP_Trfase"/>
</dbReference>
<accession>A0A9X6ZC18</accession>
<dbReference type="AlphaFoldDB" id="A0A9X6ZC18"/>
<protein>
    <recommendedName>
        <fullName evidence="1">MobA-like NTP transferase domain-containing protein</fullName>
    </recommendedName>
</protein>
<reference evidence="2 3" key="1">
    <citation type="submission" date="2017-09" db="EMBL/GenBank/DDBJ databases">
        <title>Large-scale bioinformatics analysis of Bacillus genomes uncovers conserved roles of natural products in bacterial physiology.</title>
        <authorList>
            <consortium name="Agbiome Team Llc"/>
            <person name="Bleich R.M."/>
            <person name="Kirk G.J."/>
            <person name="Santa Maria K.C."/>
            <person name="Allen S.E."/>
            <person name="Farag S."/>
            <person name="Shank E.A."/>
            <person name="Bowers A."/>
        </authorList>
    </citation>
    <scope>NUCLEOTIDE SEQUENCE [LARGE SCALE GENOMIC DNA]</scope>
    <source>
        <strain evidence="2 3">AFS020204</strain>
    </source>
</reference>
<dbReference type="Gene3D" id="3.90.550.10">
    <property type="entry name" value="Spore Coat Polysaccharide Biosynthesis Protein SpsA, Chain A"/>
    <property type="match status" value="1"/>
</dbReference>
<dbReference type="SUPFAM" id="SSF53448">
    <property type="entry name" value="Nucleotide-diphospho-sugar transferases"/>
    <property type="match status" value="1"/>
</dbReference>
<dbReference type="RefSeq" id="WP_087947731.1">
    <property type="nucleotide sequence ID" value="NZ_CP115306.1"/>
</dbReference>
<comment type="caution">
    <text evidence="2">The sequence shown here is derived from an EMBL/GenBank/DDBJ whole genome shotgun (WGS) entry which is preliminary data.</text>
</comment>
<evidence type="ECO:0000259" key="1">
    <source>
        <dbReference type="Pfam" id="PF12804"/>
    </source>
</evidence>
<evidence type="ECO:0000313" key="2">
    <source>
        <dbReference type="EMBL" id="PFF40810.1"/>
    </source>
</evidence>
<dbReference type="PANTHER" id="PTHR42883:SF2">
    <property type="entry name" value="THYMIDYLYLTRANSFERASE"/>
    <property type="match status" value="1"/>
</dbReference>
<dbReference type="Proteomes" id="UP000220210">
    <property type="component" value="Unassembled WGS sequence"/>
</dbReference>